<comment type="caution">
    <text evidence="5">The sequence shown here is derived from an EMBL/GenBank/DDBJ whole genome shotgun (WGS) entry which is preliminary data.</text>
</comment>
<evidence type="ECO:0000313" key="6">
    <source>
        <dbReference type="Proteomes" id="UP000093902"/>
    </source>
</evidence>
<dbReference type="Pfam" id="PF02470">
    <property type="entry name" value="MlaD"/>
    <property type="match status" value="1"/>
</dbReference>
<gene>
    <name evidence="5" type="ORF">A5792_27255</name>
</gene>
<keyword evidence="2" id="KW-1133">Transmembrane helix</keyword>
<dbReference type="EMBL" id="LZSO01000035">
    <property type="protein sequence ID" value="OBB26067.1"/>
    <property type="molecule type" value="Genomic_DNA"/>
</dbReference>
<dbReference type="PANTHER" id="PTHR33371:SF18">
    <property type="entry name" value="MCE-FAMILY PROTEIN MCE3C"/>
    <property type="match status" value="1"/>
</dbReference>
<sequence length="357" mass="38778">MVDQLTKTENPTAPKKPKKKRRPLESYNRTWLGIMAIAVVTVLIGAMLIVKVADVGYRQYTARFQQAAALKAGNPITVAGMPVGEVKSMKLAGDHVEAKLKVRDDVPLGQDSRAVIKITTILGSRYLALQPAGSGSLPDNTFDLTHTEVPYDLQEALGDVTTTFEQVDSDKFAQTLGILGKQMEGLPAVVPKALENTHTLATIIADRRDQLGSLLETTDLVGNTLRRQQATIGNLVDQGNDLVGEFVMRRASFQAMLAALTNLVQTLTGIVIDDRPQLEQLLTNLRDLSNMLGQHDDLLRSTLQSGPVALRGLANATGNGNAGEMHVGNGLLIDSWMCAISGRAKQFNMIQYYKDCQ</sequence>
<dbReference type="STRING" id="43304.GCA_001403655_00660"/>
<evidence type="ECO:0000313" key="5">
    <source>
        <dbReference type="EMBL" id="OBB26067.1"/>
    </source>
</evidence>
<dbReference type="RefSeq" id="WP_064935038.1">
    <property type="nucleotide sequence ID" value="NZ_LZSO01000035.1"/>
</dbReference>
<feature type="domain" description="Mce/MlaD" evidence="3">
    <location>
        <begin position="57"/>
        <end position="131"/>
    </location>
</feature>
<evidence type="ECO:0000259" key="3">
    <source>
        <dbReference type="Pfam" id="PF02470"/>
    </source>
</evidence>
<dbReference type="InterPro" id="IPR005693">
    <property type="entry name" value="Mce"/>
</dbReference>
<evidence type="ECO:0000259" key="4">
    <source>
        <dbReference type="Pfam" id="PF11887"/>
    </source>
</evidence>
<protein>
    <submittedName>
        <fullName evidence="5">Mammalian cell entry protein</fullName>
    </submittedName>
</protein>
<name>A0A1A0QVD1_MYCPR</name>
<organism evidence="5 6">
    <name type="scientific">Mycolicibacterium peregrinum</name>
    <name type="common">Mycobacterium peregrinum</name>
    <dbReference type="NCBI Taxonomy" id="43304"/>
    <lineage>
        <taxon>Bacteria</taxon>
        <taxon>Bacillati</taxon>
        <taxon>Actinomycetota</taxon>
        <taxon>Actinomycetes</taxon>
        <taxon>Mycobacteriales</taxon>
        <taxon>Mycobacteriaceae</taxon>
        <taxon>Mycolicibacterium</taxon>
    </lineage>
</organism>
<dbReference type="AlphaFoldDB" id="A0A1A0QVD1"/>
<reference evidence="6" key="1">
    <citation type="submission" date="2016-06" db="EMBL/GenBank/DDBJ databases">
        <authorList>
            <person name="Sutton G."/>
            <person name="Brinkac L."/>
            <person name="Sanka R."/>
            <person name="Adams M."/>
            <person name="Lau E."/>
            <person name="Mehaffy C."/>
            <person name="Tameris M."/>
            <person name="Hatherill M."/>
            <person name="Hanekom W."/>
            <person name="Mahomed H."/>
            <person name="Mcshane H."/>
        </authorList>
    </citation>
    <scope>NUCLEOTIDE SEQUENCE [LARGE SCALE GENOMIC DNA]</scope>
    <source>
        <strain evidence="6">852002-51209_SCH5440388</strain>
    </source>
</reference>
<accession>A0A1A0QVD1</accession>
<keyword evidence="2" id="KW-0472">Membrane</keyword>
<dbReference type="Proteomes" id="UP000093902">
    <property type="component" value="Unassembled WGS sequence"/>
</dbReference>
<dbReference type="InterPro" id="IPR024516">
    <property type="entry name" value="Mce_C"/>
</dbReference>
<dbReference type="InterPro" id="IPR003399">
    <property type="entry name" value="Mce/MlaD"/>
</dbReference>
<feature type="compositionally biased region" description="Polar residues" evidence="1">
    <location>
        <begin position="1"/>
        <end position="11"/>
    </location>
</feature>
<dbReference type="InterPro" id="IPR052336">
    <property type="entry name" value="MlaD_Phospholipid_Transporter"/>
</dbReference>
<dbReference type="OrthoDB" id="3456055at2"/>
<keyword evidence="2" id="KW-0812">Transmembrane</keyword>
<dbReference type="Pfam" id="PF11887">
    <property type="entry name" value="Mce4_CUP1"/>
    <property type="match status" value="1"/>
</dbReference>
<feature type="transmembrane region" description="Helical" evidence="2">
    <location>
        <begin position="31"/>
        <end position="50"/>
    </location>
</feature>
<evidence type="ECO:0000256" key="1">
    <source>
        <dbReference type="SAM" id="MobiDB-lite"/>
    </source>
</evidence>
<feature type="domain" description="Mammalian cell entry C-terminal" evidence="4">
    <location>
        <begin position="143"/>
        <end position="327"/>
    </location>
</feature>
<proteinExistence type="predicted"/>
<dbReference type="NCBIfam" id="TIGR00996">
    <property type="entry name" value="Mtu_fam_mce"/>
    <property type="match status" value="1"/>
</dbReference>
<evidence type="ECO:0000256" key="2">
    <source>
        <dbReference type="SAM" id="Phobius"/>
    </source>
</evidence>
<dbReference type="GO" id="GO:0005576">
    <property type="term" value="C:extracellular region"/>
    <property type="evidence" value="ECO:0007669"/>
    <property type="project" value="TreeGrafter"/>
</dbReference>
<feature type="region of interest" description="Disordered" evidence="1">
    <location>
        <begin position="1"/>
        <end position="22"/>
    </location>
</feature>
<dbReference type="PANTHER" id="PTHR33371">
    <property type="entry name" value="INTERMEMBRANE PHOSPHOLIPID TRANSPORT SYSTEM BINDING PROTEIN MLAD-RELATED"/>
    <property type="match status" value="1"/>
</dbReference>